<dbReference type="SUPFAM" id="SSF53901">
    <property type="entry name" value="Thiolase-like"/>
    <property type="match status" value="2"/>
</dbReference>
<dbReference type="Pfam" id="PF00108">
    <property type="entry name" value="Thiolase_N"/>
    <property type="match status" value="1"/>
</dbReference>
<dbReference type="STRING" id="1280847.SAMN04488036_103383"/>
<dbReference type="GO" id="GO:0005737">
    <property type="term" value="C:cytoplasm"/>
    <property type="evidence" value="ECO:0007669"/>
    <property type="project" value="UniProtKB-ARBA"/>
</dbReference>
<dbReference type="GO" id="GO:0003988">
    <property type="term" value="F:acetyl-CoA C-acyltransferase activity"/>
    <property type="evidence" value="ECO:0007669"/>
    <property type="project" value="TreeGrafter"/>
</dbReference>
<dbReference type="InterPro" id="IPR020617">
    <property type="entry name" value="Thiolase_C"/>
</dbReference>
<dbReference type="RefSeq" id="WP_212611530.1">
    <property type="nucleotide sequence ID" value="NZ_FOSZ01000003.1"/>
</dbReference>
<dbReference type="InterPro" id="IPR016039">
    <property type="entry name" value="Thiolase-like"/>
</dbReference>
<sequence>MSRFTPPPERQPVIIAAKRSAIGRAGGMFASLEVEDLATPVMLDAIAEAGINPTDIDEVILGNAAGPGGNIARLAALHAGLPTDVPAVTVDRQCGSGLEAVWQACLRIASGSATTVLTGGVESQSRAPLRTLPASGDLPEHSYKRARFSPATIGDPEMGEAADTVATRFNITRERQDAFALRSQQRAATATAQSVFLPEITKVAGQTRDECIRATMTAKRLARLRPAFVKDGTVTVGNACPLNDGASALIVTTAQNARALGHSRALAFLDAAAAGVDPNLLGIGPVASTRKLLTRNPSLNLADLTHLEFNEAFASQTLACLDQLGVDETLPNPQGGAIALGHPFGASGAFLVTRLYSQLIRHAAPENALAMAMIGIGGGQGLTAAFAPIPL</sequence>
<organism evidence="7 8">
    <name type="scientific">Shimia haliotis</name>
    <dbReference type="NCBI Taxonomy" id="1280847"/>
    <lineage>
        <taxon>Bacteria</taxon>
        <taxon>Pseudomonadati</taxon>
        <taxon>Pseudomonadota</taxon>
        <taxon>Alphaproteobacteria</taxon>
        <taxon>Rhodobacterales</taxon>
        <taxon>Roseobacteraceae</taxon>
    </lineage>
</organism>
<keyword evidence="3 4" id="KW-0012">Acyltransferase</keyword>
<dbReference type="PANTHER" id="PTHR43853">
    <property type="entry name" value="3-KETOACYL-COA THIOLASE, PEROXISOMAL"/>
    <property type="match status" value="1"/>
</dbReference>
<dbReference type="GO" id="GO:0006635">
    <property type="term" value="P:fatty acid beta-oxidation"/>
    <property type="evidence" value="ECO:0007669"/>
    <property type="project" value="TreeGrafter"/>
</dbReference>
<dbReference type="NCBIfam" id="TIGR01930">
    <property type="entry name" value="AcCoA-C-Actrans"/>
    <property type="match status" value="1"/>
</dbReference>
<dbReference type="EMBL" id="FOSZ01000003">
    <property type="protein sequence ID" value="SFK96072.1"/>
    <property type="molecule type" value="Genomic_DNA"/>
</dbReference>
<accession>A0A1I4DR43</accession>
<evidence type="ECO:0000259" key="6">
    <source>
        <dbReference type="Pfam" id="PF02803"/>
    </source>
</evidence>
<evidence type="ECO:0000256" key="1">
    <source>
        <dbReference type="ARBA" id="ARBA00010982"/>
    </source>
</evidence>
<evidence type="ECO:0000256" key="2">
    <source>
        <dbReference type="ARBA" id="ARBA00022679"/>
    </source>
</evidence>
<dbReference type="InterPro" id="IPR020616">
    <property type="entry name" value="Thiolase_N"/>
</dbReference>
<proteinExistence type="inferred from homology"/>
<keyword evidence="2 4" id="KW-0808">Transferase</keyword>
<evidence type="ECO:0000313" key="8">
    <source>
        <dbReference type="Proteomes" id="UP000198851"/>
    </source>
</evidence>
<evidence type="ECO:0000256" key="3">
    <source>
        <dbReference type="ARBA" id="ARBA00023315"/>
    </source>
</evidence>
<dbReference type="Gene3D" id="3.40.47.10">
    <property type="match status" value="2"/>
</dbReference>
<dbReference type="InterPro" id="IPR020613">
    <property type="entry name" value="Thiolase_CS"/>
</dbReference>
<evidence type="ECO:0000259" key="5">
    <source>
        <dbReference type="Pfam" id="PF00108"/>
    </source>
</evidence>
<evidence type="ECO:0000256" key="4">
    <source>
        <dbReference type="RuleBase" id="RU003557"/>
    </source>
</evidence>
<dbReference type="Proteomes" id="UP000198851">
    <property type="component" value="Unassembled WGS sequence"/>
</dbReference>
<dbReference type="PIRSF" id="PIRSF000429">
    <property type="entry name" value="Ac-CoA_Ac_transf"/>
    <property type="match status" value="1"/>
</dbReference>
<evidence type="ECO:0000313" key="7">
    <source>
        <dbReference type="EMBL" id="SFK96072.1"/>
    </source>
</evidence>
<gene>
    <name evidence="7" type="ORF">SAMN04488036_103383</name>
</gene>
<feature type="domain" description="Thiolase C-terminal" evidence="6">
    <location>
        <begin position="270"/>
        <end position="384"/>
    </location>
</feature>
<feature type="domain" description="Thiolase N-terminal" evidence="5">
    <location>
        <begin position="13"/>
        <end position="254"/>
    </location>
</feature>
<keyword evidence="8" id="KW-1185">Reference proteome</keyword>
<dbReference type="Pfam" id="PF02803">
    <property type="entry name" value="Thiolase_C"/>
    <property type="match status" value="1"/>
</dbReference>
<dbReference type="AlphaFoldDB" id="A0A1I4DR43"/>
<dbReference type="PROSITE" id="PS00737">
    <property type="entry name" value="THIOLASE_2"/>
    <property type="match status" value="1"/>
</dbReference>
<protein>
    <submittedName>
        <fullName evidence="7">Acetyl-CoA C-acetyltransferase</fullName>
    </submittedName>
</protein>
<name>A0A1I4DR43_9RHOB</name>
<reference evidence="8" key="1">
    <citation type="submission" date="2016-10" db="EMBL/GenBank/DDBJ databases">
        <authorList>
            <person name="Varghese N."/>
            <person name="Submissions S."/>
        </authorList>
    </citation>
    <scope>NUCLEOTIDE SEQUENCE [LARGE SCALE GENOMIC DNA]</scope>
    <source>
        <strain evidence="8">DSM 28453</strain>
    </source>
</reference>
<dbReference type="GO" id="GO:0010124">
    <property type="term" value="P:phenylacetate catabolic process"/>
    <property type="evidence" value="ECO:0007669"/>
    <property type="project" value="TreeGrafter"/>
</dbReference>
<dbReference type="CDD" id="cd00751">
    <property type="entry name" value="thiolase"/>
    <property type="match status" value="1"/>
</dbReference>
<dbReference type="InterPro" id="IPR050215">
    <property type="entry name" value="Thiolase-like_sf_Thiolase"/>
</dbReference>
<comment type="similarity">
    <text evidence="1 4">Belongs to the thiolase-like superfamily. Thiolase family.</text>
</comment>
<dbReference type="PANTHER" id="PTHR43853:SF3">
    <property type="entry name" value="ACETYL-COA C-ACETYLTRANSFERASE YHFS-RELATED"/>
    <property type="match status" value="1"/>
</dbReference>
<dbReference type="InterPro" id="IPR002155">
    <property type="entry name" value="Thiolase"/>
</dbReference>